<proteinExistence type="predicted"/>
<sequence>MVPSVKFTLIAWVAIIGFGLVSFVLKNKKDAARIHPSNATKGFVVIKSFTPDGCLTCPPAYKLITRVHQKTKNLPVYQFRRAAYIQRQNQYTGLLYAPPVNGSVAFLGSEGGNAVAGSK</sequence>
<dbReference type="Proteomes" id="UP000218263">
    <property type="component" value="Chromosome"/>
</dbReference>
<dbReference type="OrthoDB" id="9808254at2"/>
<dbReference type="KEGG" id="mgot:MgSA37_00006"/>
<dbReference type="EMBL" id="AP017313">
    <property type="protein sequence ID" value="BAU51857.1"/>
    <property type="molecule type" value="Genomic_DNA"/>
</dbReference>
<dbReference type="RefSeq" id="WP_096349241.1">
    <property type="nucleotide sequence ID" value="NZ_AP017313.1"/>
</dbReference>
<evidence type="ECO:0000313" key="1">
    <source>
        <dbReference type="EMBL" id="BAU51857.1"/>
    </source>
</evidence>
<evidence type="ECO:0000313" key="2">
    <source>
        <dbReference type="Proteomes" id="UP000218263"/>
    </source>
</evidence>
<dbReference type="SUPFAM" id="SSF52833">
    <property type="entry name" value="Thioredoxin-like"/>
    <property type="match status" value="1"/>
</dbReference>
<dbReference type="InterPro" id="IPR036249">
    <property type="entry name" value="Thioredoxin-like_sf"/>
</dbReference>
<organism evidence="1 2">
    <name type="scientific">Mucilaginibacter gotjawali</name>
    <dbReference type="NCBI Taxonomy" id="1550579"/>
    <lineage>
        <taxon>Bacteria</taxon>
        <taxon>Pseudomonadati</taxon>
        <taxon>Bacteroidota</taxon>
        <taxon>Sphingobacteriia</taxon>
        <taxon>Sphingobacteriales</taxon>
        <taxon>Sphingobacteriaceae</taxon>
        <taxon>Mucilaginibacter</taxon>
    </lineage>
</organism>
<accession>A0A120MXN7</accession>
<gene>
    <name evidence="1" type="ORF">MgSA37_00006</name>
</gene>
<keyword evidence="2" id="KW-1185">Reference proteome</keyword>
<protein>
    <submittedName>
        <fullName evidence="1">Uncharacterized protein</fullName>
    </submittedName>
</protein>
<dbReference type="AlphaFoldDB" id="A0A120MXN7"/>
<reference evidence="1 2" key="1">
    <citation type="submission" date="2015-12" db="EMBL/GenBank/DDBJ databases">
        <title>Genome sequence of Mucilaginibacter gotjawali.</title>
        <authorList>
            <person name="Lee J.S."/>
            <person name="Lee K.C."/>
            <person name="Kim K.K."/>
            <person name="Lee B.W."/>
        </authorList>
    </citation>
    <scope>NUCLEOTIDE SEQUENCE [LARGE SCALE GENOMIC DNA]</scope>
    <source>
        <strain evidence="1 2">SA3-7</strain>
    </source>
</reference>
<name>A0A120MXN7_9SPHI</name>